<feature type="compositionally biased region" description="Polar residues" evidence="1">
    <location>
        <begin position="1"/>
        <end position="12"/>
    </location>
</feature>
<dbReference type="Pfam" id="PF08208">
    <property type="entry name" value="RNA_polI_A34"/>
    <property type="match status" value="1"/>
</dbReference>
<evidence type="ECO:0000256" key="1">
    <source>
        <dbReference type="SAM" id="MobiDB-lite"/>
    </source>
</evidence>
<protein>
    <recommendedName>
        <fullName evidence="4">DNA-directed RNA polymerase I subunit RPA34.5</fullName>
    </recommendedName>
</protein>
<evidence type="ECO:0000313" key="2">
    <source>
        <dbReference type="EMBL" id="KAK5061088.1"/>
    </source>
</evidence>
<gene>
    <name evidence="2" type="ORF">LTR84_007630</name>
</gene>
<dbReference type="InterPro" id="IPR013240">
    <property type="entry name" value="DNA-dir_RNA_pol1_su_RPA34"/>
</dbReference>
<proteinExistence type="predicted"/>
<dbReference type="PANTHER" id="PTHR28155">
    <property type="entry name" value="ACR243WP"/>
    <property type="match status" value="1"/>
</dbReference>
<dbReference type="Gene3D" id="6.20.250.70">
    <property type="match status" value="1"/>
</dbReference>
<dbReference type="GO" id="GO:0006360">
    <property type="term" value="P:transcription by RNA polymerase I"/>
    <property type="evidence" value="ECO:0007669"/>
    <property type="project" value="InterPro"/>
</dbReference>
<dbReference type="EMBL" id="JAVRRD010000003">
    <property type="protein sequence ID" value="KAK5061088.1"/>
    <property type="molecule type" value="Genomic_DNA"/>
</dbReference>
<feature type="compositionally biased region" description="Low complexity" evidence="1">
    <location>
        <begin position="123"/>
        <end position="133"/>
    </location>
</feature>
<feature type="compositionally biased region" description="Basic and acidic residues" evidence="1">
    <location>
        <begin position="340"/>
        <end position="362"/>
    </location>
</feature>
<sequence>MAKSKQTPQPSHLSEERIYDSSGSGNSQDSDVESGLTSKAKKLPLRETNKPKSSSKLPSKQKKSVPPPSDTTSSGEDESSESQGDADEHEDEETGSQESSSESSKRRSPAREAEQPARKKSKSTATATATATTSTVQIAPRAFKAPQGYEPVILSTSDFASQSASLFENLQGKQVWHISAPDSVPLDVIKELDIQAALQGKAILTKDGIDYNMHPTHLSNDVLLLPGGKHSTYEQSELRIAKSFHLRQMNSKPTHETQDDIETPLIFTAMEEGKARKPREQPEGLKMRYTPFGAPPAPQNATGQDDEDVEMTTETTAFKVPEEIVGERSSGKKSTNEAAETPRGEKRGKKDRDEDRGTDSNIKKKKKNRRLVDE</sequence>
<feature type="compositionally biased region" description="Basic and acidic residues" evidence="1">
    <location>
        <begin position="320"/>
        <end position="330"/>
    </location>
</feature>
<reference evidence="2 3" key="1">
    <citation type="submission" date="2023-08" db="EMBL/GenBank/DDBJ databases">
        <title>Black Yeasts Isolated from many extreme environments.</title>
        <authorList>
            <person name="Coleine C."/>
            <person name="Stajich J.E."/>
            <person name="Selbmann L."/>
        </authorList>
    </citation>
    <scope>NUCLEOTIDE SEQUENCE [LARGE SCALE GENOMIC DNA]</scope>
    <source>
        <strain evidence="2 3">CCFEE 5792</strain>
    </source>
</reference>
<feature type="region of interest" description="Disordered" evidence="1">
    <location>
        <begin position="271"/>
        <end position="374"/>
    </location>
</feature>
<feature type="compositionally biased region" description="Basic and acidic residues" evidence="1">
    <location>
        <begin position="103"/>
        <end position="117"/>
    </location>
</feature>
<feature type="region of interest" description="Disordered" evidence="1">
    <location>
        <begin position="1"/>
        <end position="133"/>
    </location>
</feature>
<accession>A0AAV9NLP1</accession>
<comment type="caution">
    <text evidence="2">The sequence shown here is derived from an EMBL/GenBank/DDBJ whole genome shotgun (WGS) entry which is preliminary data.</text>
</comment>
<dbReference type="GeneID" id="89975795"/>
<feature type="compositionally biased region" description="Basic residues" evidence="1">
    <location>
        <begin position="363"/>
        <end position="374"/>
    </location>
</feature>
<dbReference type="InterPro" id="IPR053263">
    <property type="entry name" value="Euk_RPA34_RNAP_subunit"/>
</dbReference>
<dbReference type="PANTHER" id="PTHR28155:SF1">
    <property type="entry name" value="DNA-DIRECTED RNA POLYMERASE I SUBUNIT RPA34.5-DOMAIN-CONTAINING PROTEIN"/>
    <property type="match status" value="1"/>
</dbReference>
<dbReference type="AlphaFoldDB" id="A0AAV9NLP1"/>
<organism evidence="2 3">
    <name type="scientific">Exophiala bonariae</name>
    <dbReference type="NCBI Taxonomy" id="1690606"/>
    <lineage>
        <taxon>Eukaryota</taxon>
        <taxon>Fungi</taxon>
        <taxon>Dikarya</taxon>
        <taxon>Ascomycota</taxon>
        <taxon>Pezizomycotina</taxon>
        <taxon>Eurotiomycetes</taxon>
        <taxon>Chaetothyriomycetidae</taxon>
        <taxon>Chaetothyriales</taxon>
        <taxon>Herpotrichiellaceae</taxon>
        <taxon>Exophiala</taxon>
    </lineage>
</organism>
<feature type="compositionally biased region" description="Low complexity" evidence="1">
    <location>
        <begin position="20"/>
        <end position="29"/>
    </location>
</feature>
<dbReference type="Proteomes" id="UP001358417">
    <property type="component" value="Unassembled WGS sequence"/>
</dbReference>
<keyword evidence="3" id="KW-1185">Reference proteome</keyword>
<feature type="compositionally biased region" description="Acidic residues" evidence="1">
    <location>
        <begin position="75"/>
        <end position="95"/>
    </location>
</feature>
<name>A0AAV9NLP1_9EURO</name>
<feature type="compositionally biased region" description="Basic and acidic residues" evidence="1">
    <location>
        <begin position="271"/>
        <end position="286"/>
    </location>
</feature>
<evidence type="ECO:0000313" key="3">
    <source>
        <dbReference type="Proteomes" id="UP001358417"/>
    </source>
</evidence>
<evidence type="ECO:0008006" key="4">
    <source>
        <dbReference type="Google" id="ProtNLM"/>
    </source>
</evidence>
<dbReference type="RefSeq" id="XP_064710185.1">
    <property type="nucleotide sequence ID" value="XM_064851182.1"/>
</dbReference>